<organism evidence="2 3">
    <name type="scientific">Hydrocarboniphaga daqingensis</name>
    <dbReference type="NCBI Taxonomy" id="490188"/>
    <lineage>
        <taxon>Bacteria</taxon>
        <taxon>Pseudomonadati</taxon>
        <taxon>Pseudomonadota</taxon>
        <taxon>Gammaproteobacteria</taxon>
        <taxon>Nevskiales</taxon>
        <taxon>Nevskiaceae</taxon>
        <taxon>Hydrocarboniphaga</taxon>
    </lineage>
</organism>
<evidence type="ECO:0000256" key="1">
    <source>
        <dbReference type="SAM" id="SignalP"/>
    </source>
</evidence>
<evidence type="ECO:0000313" key="2">
    <source>
        <dbReference type="EMBL" id="SHH29980.1"/>
    </source>
</evidence>
<evidence type="ECO:0008006" key="4">
    <source>
        <dbReference type="Google" id="ProtNLM"/>
    </source>
</evidence>
<keyword evidence="1" id="KW-0732">Signal</keyword>
<dbReference type="PROSITE" id="PS51257">
    <property type="entry name" value="PROKAR_LIPOPROTEIN"/>
    <property type="match status" value="1"/>
</dbReference>
<evidence type="ECO:0000313" key="3">
    <source>
        <dbReference type="Proteomes" id="UP000199758"/>
    </source>
</evidence>
<gene>
    <name evidence="2" type="ORF">SAMN04488068_3215</name>
</gene>
<accession>A0A1M5RUX0</accession>
<dbReference type="STRING" id="490188.SAMN04488068_3215"/>
<proteinExistence type="predicted"/>
<dbReference type="EMBL" id="FQWZ01000008">
    <property type="protein sequence ID" value="SHH29980.1"/>
    <property type="molecule type" value="Genomic_DNA"/>
</dbReference>
<feature type="signal peptide" evidence="1">
    <location>
        <begin position="1"/>
        <end position="28"/>
    </location>
</feature>
<name>A0A1M5RUX0_9GAMM</name>
<dbReference type="AlphaFoldDB" id="A0A1M5RUX0"/>
<feature type="chain" id="PRO_5013313930" description="DUF885 domain-containing protein" evidence="1">
    <location>
        <begin position="29"/>
        <end position="445"/>
    </location>
</feature>
<dbReference type="OrthoDB" id="140419at2"/>
<dbReference type="Proteomes" id="UP000199758">
    <property type="component" value="Unassembled WGS sequence"/>
</dbReference>
<keyword evidence="3" id="KW-1185">Reference proteome</keyword>
<sequence length="445" mass="50501">MNHRLIALTAAICVATLTACSISGPRKAIPPPQLSMDKIAEGYVRQVLALGELDPNYVDAYYGPARWREQEKLEKRSPLAIRNLNARLVKDIETAPVDPTVPPELWELRKRFLRNQLGAVEARARMLEGWQPSFDDESLALYDISAPFYGREDFKPMLDTLDRLLPPGDGSVSDRYNRYLQQFAIPADRIEPVMRAAIEAARASTLKFFKLPEGERFELSLVRDKPWSAYNWYQGQYVSRIEINTDQPLTVARAIELASHEGYPGHHVYNVLLEDQLVNGRGWKEFTVYPLNSPQSFIAEGTADFGVTLAFPAAERVALERQLFELAGLDPLEVDTYDAVIQAATLAGPATLEAARRYRDGQLNADETVEWLQQYALATPERARQRLKFFDQYGAYIINYSHGKTVIKDYVDRNAGPDEPLWSRWRVLFDLLSQPRTPQALLPES</sequence>
<protein>
    <recommendedName>
        <fullName evidence="4">DUF885 domain-containing protein</fullName>
    </recommendedName>
</protein>
<dbReference type="RefSeq" id="WP_072899249.1">
    <property type="nucleotide sequence ID" value="NZ_FQWZ01000008.1"/>
</dbReference>
<reference evidence="2 3" key="1">
    <citation type="submission" date="2016-11" db="EMBL/GenBank/DDBJ databases">
        <authorList>
            <person name="Jaros S."/>
            <person name="Januszkiewicz K."/>
            <person name="Wedrychowicz H."/>
        </authorList>
    </citation>
    <scope>NUCLEOTIDE SEQUENCE [LARGE SCALE GENOMIC DNA]</scope>
    <source>
        <strain evidence="2 3">CGMCC 1.7049</strain>
    </source>
</reference>